<evidence type="ECO:0000256" key="1">
    <source>
        <dbReference type="SAM" id="SignalP"/>
    </source>
</evidence>
<evidence type="ECO:0000313" key="2">
    <source>
        <dbReference type="EMBL" id="KCZ91012.1"/>
    </source>
</evidence>
<accession>A0A059FK78</accession>
<keyword evidence="2" id="KW-0449">Lipoprotein</keyword>
<reference evidence="2 3" key="1">
    <citation type="journal article" date="2014" name="Antonie Van Leeuwenhoek">
        <title>Hyphomonas beringensis sp. nov. and Hyphomonas chukchiensis sp. nov., isolated from surface seawater of the Bering Sea and Chukchi Sea.</title>
        <authorList>
            <person name="Li C."/>
            <person name="Lai Q."/>
            <person name="Li G."/>
            <person name="Dong C."/>
            <person name="Wang J."/>
            <person name="Liao Y."/>
            <person name="Shao Z."/>
        </authorList>
    </citation>
    <scope>NUCLEOTIDE SEQUENCE [LARGE SCALE GENOMIC DNA]</scope>
    <source>
        <strain evidence="2 3">VP2</strain>
    </source>
</reference>
<dbReference type="OrthoDB" id="7618991at2"/>
<dbReference type="RefSeq" id="WP_035576994.1">
    <property type="nucleotide sequence ID" value="NZ_ARYJ01000001.1"/>
</dbReference>
<evidence type="ECO:0000313" key="3">
    <source>
        <dbReference type="Proteomes" id="UP000024816"/>
    </source>
</evidence>
<feature type="chain" id="PRO_5001573043" evidence="1">
    <location>
        <begin position="20"/>
        <end position="150"/>
    </location>
</feature>
<keyword evidence="1" id="KW-0732">Signal</keyword>
<comment type="caution">
    <text evidence="2">The sequence shown here is derived from an EMBL/GenBank/DDBJ whole genome shotgun (WGS) entry which is preliminary data.</text>
</comment>
<organism evidence="2 3">
    <name type="scientific">Hyphomonas jannaschiana VP2</name>
    <dbReference type="NCBI Taxonomy" id="1280952"/>
    <lineage>
        <taxon>Bacteria</taxon>
        <taxon>Pseudomonadati</taxon>
        <taxon>Pseudomonadota</taxon>
        <taxon>Alphaproteobacteria</taxon>
        <taxon>Hyphomonadales</taxon>
        <taxon>Hyphomonadaceae</taxon>
        <taxon>Hyphomonas</taxon>
    </lineage>
</organism>
<keyword evidence="3" id="KW-1185">Reference proteome</keyword>
<dbReference type="PATRIC" id="fig|1280952.3.peg.143"/>
<sequence>MTPRLTALTLLLLPLAACATVEPPPCSAEWIDYKTDKTLKKFASENRGLINDFRKLSREDGDVDPMVAISLARKSDRIQTFADSFNNIVLPELEAALQQCGRSEEFVPALTSFLQDEGVSDEAISWIIPFIGVMTEMRDGTFDLDGHHEG</sequence>
<gene>
    <name evidence="2" type="ORF">HJA_00700</name>
</gene>
<dbReference type="EMBL" id="ARYJ01000001">
    <property type="protein sequence ID" value="KCZ91012.1"/>
    <property type="molecule type" value="Genomic_DNA"/>
</dbReference>
<dbReference type="STRING" id="1280952.HJA_00700"/>
<dbReference type="eggNOG" id="ENOG502ZRAX">
    <property type="taxonomic scope" value="Bacteria"/>
</dbReference>
<dbReference type="AlphaFoldDB" id="A0A059FK78"/>
<proteinExistence type="predicted"/>
<dbReference type="Proteomes" id="UP000024816">
    <property type="component" value="Unassembled WGS sequence"/>
</dbReference>
<feature type="signal peptide" evidence="1">
    <location>
        <begin position="1"/>
        <end position="19"/>
    </location>
</feature>
<protein>
    <submittedName>
        <fullName evidence="2">Putative lipoprotein</fullName>
    </submittedName>
</protein>
<name>A0A059FK78_9PROT</name>